<dbReference type="Proteomes" id="UP001055167">
    <property type="component" value="Unassembled WGS sequence"/>
</dbReference>
<name>A0ABQ4R881_9HYPH</name>
<feature type="domain" description="Calcineurin-like phosphoesterase" evidence="1">
    <location>
        <begin position="6"/>
        <end position="177"/>
    </location>
</feature>
<protein>
    <submittedName>
        <fullName evidence="2">Bis(5'-nucleosyl)-tetraphosphatase, symmetrical</fullName>
    </submittedName>
</protein>
<dbReference type="PANTHER" id="PTHR42850:SF4">
    <property type="entry name" value="ZINC-DEPENDENT ENDOPOLYPHOSPHATASE"/>
    <property type="match status" value="1"/>
</dbReference>
<dbReference type="PANTHER" id="PTHR42850">
    <property type="entry name" value="METALLOPHOSPHOESTERASE"/>
    <property type="match status" value="1"/>
</dbReference>
<keyword evidence="3" id="KW-1185">Reference proteome</keyword>
<accession>A0ABQ4R881</accession>
<dbReference type="InterPro" id="IPR050126">
    <property type="entry name" value="Ap4A_hydrolase"/>
</dbReference>
<evidence type="ECO:0000313" key="2">
    <source>
        <dbReference type="EMBL" id="GJD53883.1"/>
    </source>
</evidence>
<sequence>MPLTYAIGDLHGRSDLLLLMLRRIRQHRAGEPRRLVLLGDYVDKGLDSAGVVWLLRLVQSQDPGGVVCLAGNHDDMLVQAPSGPESHQFWVERGGRATLASYGAERADDIPEDDRAWLAALPTLYQDDHRIYVHAGLRPGVPIEPEIRTDRLWIREPFLSADYDFGKHVVHGHMRQRSGEPDLRRSRSNLDTDAWRSGILTAGVFDDAASGGPVEVIQATGSAAN</sequence>
<reference evidence="2" key="1">
    <citation type="journal article" date="2021" name="Front. Microbiol.">
        <title>Comprehensive Comparative Genomics and Phenotyping of Methylobacterium Species.</title>
        <authorList>
            <person name="Alessa O."/>
            <person name="Ogura Y."/>
            <person name="Fujitani Y."/>
            <person name="Takami H."/>
            <person name="Hayashi T."/>
            <person name="Sahin N."/>
            <person name="Tani A."/>
        </authorList>
    </citation>
    <scope>NUCLEOTIDE SEQUENCE</scope>
    <source>
        <strain evidence="2">KCTC 52305</strain>
    </source>
</reference>
<dbReference type="SUPFAM" id="SSF56300">
    <property type="entry name" value="Metallo-dependent phosphatases"/>
    <property type="match status" value="1"/>
</dbReference>
<dbReference type="Gene3D" id="3.60.21.10">
    <property type="match status" value="1"/>
</dbReference>
<evidence type="ECO:0000259" key="1">
    <source>
        <dbReference type="Pfam" id="PF00149"/>
    </source>
</evidence>
<dbReference type="Pfam" id="PF00149">
    <property type="entry name" value="Metallophos"/>
    <property type="match status" value="1"/>
</dbReference>
<evidence type="ECO:0000313" key="3">
    <source>
        <dbReference type="Proteomes" id="UP001055167"/>
    </source>
</evidence>
<dbReference type="InterPro" id="IPR004843">
    <property type="entry name" value="Calcineurin-like_PHP"/>
</dbReference>
<dbReference type="RefSeq" id="WP_128564871.1">
    <property type="nucleotide sequence ID" value="NZ_BPQH01000040.1"/>
</dbReference>
<gene>
    <name evidence="2" type="primary">apaH_4</name>
    <name evidence="2" type="ORF">OPKNFCMD_6662</name>
</gene>
<dbReference type="InterPro" id="IPR029052">
    <property type="entry name" value="Metallo-depent_PP-like"/>
</dbReference>
<dbReference type="EMBL" id="BPQH01000040">
    <property type="protein sequence ID" value="GJD53883.1"/>
    <property type="molecule type" value="Genomic_DNA"/>
</dbReference>
<organism evidence="2 3">
    <name type="scientific">Methylobacterium crusticola</name>
    <dbReference type="NCBI Taxonomy" id="1697972"/>
    <lineage>
        <taxon>Bacteria</taxon>
        <taxon>Pseudomonadati</taxon>
        <taxon>Pseudomonadota</taxon>
        <taxon>Alphaproteobacteria</taxon>
        <taxon>Hyphomicrobiales</taxon>
        <taxon>Methylobacteriaceae</taxon>
        <taxon>Methylobacterium</taxon>
    </lineage>
</organism>
<reference evidence="2" key="2">
    <citation type="submission" date="2021-08" db="EMBL/GenBank/DDBJ databases">
        <authorList>
            <person name="Tani A."/>
            <person name="Ola A."/>
            <person name="Ogura Y."/>
            <person name="Katsura K."/>
            <person name="Hayashi T."/>
        </authorList>
    </citation>
    <scope>NUCLEOTIDE SEQUENCE</scope>
    <source>
        <strain evidence="2">KCTC 52305</strain>
    </source>
</reference>
<proteinExistence type="predicted"/>
<comment type="caution">
    <text evidence="2">The sequence shown here is derived from an EMBL/GenBank/DDBJ whole genome shotgun (WGS) entry which is preliminary data.</text>
</comment>